<dbReference type="EMBL" id="CM029041">
    <property type="protein sequence ID" value="KAG2622940.1"/>
    <property type="molecule type" value="Genomic_DNA"/>
</dbReference>
<dbReference type="AlphaFoldDB" id="A0A8T0UK89"/>
<evidence type="ECO:0000313" key="2">
    <source>
        <dbReference type="Proteomes" id="UP000823388"/>
    </source>
</evidence>
<evidence type="ECO:0000313" key="1">
    <source>
        <dbReference type="EMBL" id="KAG2622940.1"/>
    </source>
</evidence>
<protein>
    <submittedName>
        <fullName evidence="1">Uncharacterized protein</fullName>
    </submittedName>
</protein>
<sequence length="66" mass="7728">MKVYLFLGHYFLFQFYIFSVTPDKGCEHAVMLHPFHILMSTLGFSTLREDCIGQQQLCQYKESTST</sequence>
<reference evidence="1" key="1">
    <citation type="submission" date="2020-05" db="EMBL/GenBank/DDBJ databases">
        <title>WGS assembly of Panicum virgatum.</title>
        <authorList>
            <person name="Lovell J.T."/>
            <person name="Jenkins J."/>
            <person name="Shu S."/>
            <person name="Juenger T.E."/>
            <person name="Schmutz J."/>
        </authorList>
    </citation>
    <scope>NUCLEOTIDE SEQUENCE</scope>
    <source>
        <strain evidence="1">AP13</strain>
    </source>
</reference>
<proteinExistence type="predicted"/>
<dbReference type="Proteomes" id="UP000823388">
    <property type="component" value="Chromosome 3K"/>
</dbReference>
<gene>
    <name evidence="1" type="ORF">PVAP13_3KG016127</name>
</gene>
<keyword evidence="2" id="KW-1185">Reference proteome</keyword>
<accession>A0A8T0UK89</accession>
<organism evidence="1 2">
    <name type="scientific">Panicum virgatum</name>
    <name type="common">Blackwell switchgrass</name>
    <dbReference type="NCBI Taxonomy" id="38727"/>
    <lineage>
        <taxon>Eukaryota</taxon>
        <taxon>Viridiplantae</taxon>
        <taxon>Streptophyta</taxon>
        <taxon>Embryophyta</taxon>
        <taxon>Tracheophyta</taxon>
        <taxon>Spermatophyta</taxon>
        <taxon>Magnoliopsida</taxon>
        <taxon>Liliopsida</taxon>
        <taxon>Poales</taxon>
        <taxon>Poaceae</taxon>
        <taxon>PACMAD clade</taxon>
        <taxon>Panicoideae</taxon>
        <taxon>Panicodae</taxon>
        <taxon>Paniceae</taxon>
        <taxon>Panicinae</taxon>
        <taxon>Panicum</taxon>
        <taxon>Panicum sect. Hiantes</taxon>
    </lineage>
</organism>
<name>A0A8T0UK89_PANVG</name>
<comment type="caution">
    <text evidence="1">The sequence shown here is derived from an EMBL/GenBank/DDBJ whole genome shotgun (WGS) entry which is preliminary data.</text>
</comment>